<evidence type="ECO:0000256" key="12">
    <source>
        <dbReference type="ARBA" id="ARBA00023242"/>
    </source>
</evidence>
<evidence type="ECO:0000256" key="1">
    <source>
        <dbReference type="ARBA" id="ARBA00000900"/>
    </source>
</evidence>
<dbReference type="GO" id="GO:0006511">
    <property type="term" value="P:ubiquitin-dependent protein catabolic process"/>
    <property type="evidence" value="ECO:0007669"/>
    <property type="project" value="InterPro"/>
</dbReference>
<feature type="compositionally biased region" description="Basic and acidic residues" evidence="17">
    <location>
        <begin position="8"/>
        <end position="23"/>
    </location>
</feature>
<dbReference type="Pfam" id="PF10408">
    <property type="entry name" value="Ufd2P_core"/>
    <property type="match status" value="1"/>
</dbReference>
<protein>
    <recommendedName>
        <fullName evidence="14">Ubiquitin conjugation factor E4 B</fullName>
        <ecNumber evidence="6">2.3.2.27</ecNumber>
    </recommendedName>
    <alternativeName>
        <fullName evidence="16">RING-type E3 ubiquitin transferase E4 B</fullName>
    </alternativeName>
    <alternativeName>
        <fullName evidence="15">Ubiquitin fusion degradation protein 2</fullName>
    </alternativeName>
</protein>
<keyword evidence="12" id="KW-0539">Nucleus</keyword>
<evidence type="ECO:0000256" key="13">
    <source>
        <dbReference type="ARBA" id="ARBA00056267"/>
    </source>
</evidence>
<evidence type="ECO:0000256" key="9">
    <source>
        <dbReference type="ARBA" id="ARBA00022679"/>
    </source>
</evidence>
<evidence type="ECO:0000256" key="15">
    <source>
        <dbReference type="ARBA" id="ARBA00081821"/>
    </source>
</evidence>
<evidence type="ECO:0000256" key="5">
    <source>
        <dbReference type="ARBA" id="ARBA00007434"/>
    </source>
</evidence>
<evidence type="ECO:0000256" key="6">
    <source>
        <dbReference type="ARBA" id="ARBA00012483"/>
    </source>
</evidence>
<evidence type="ECO:0000256" key="14">
    <source>
        <dbReference type="ARBA" id="ARBA00072779"/>
    </source>
</evidence>
<evidence type="ECO:0000256" key="17">
    <source>
        <dbReference type="SAM" id="MobiDB-lite"/>
    </source>
</evidence>
<dbReference type="STRING" id="400682.A0A1X7V909"/>
<comment type="subcellular location">
    <subcellularLocation>
        <location evidence="3">Cytoplasm</location>
    </subcellularLocation>
    <subcellularLocation>
        <location evidence="2">Nucleus</location>
    </subcellularLocation>
</comment>
<proteinExistence type="inferred from homology"/>
<dbReference type="GO" id="GO:0000151">
    <property type="term" value="C:ubiquitin ligase complex"/>
    <property type="evidence" value="ECO:0007669"/>
    <property type="project" value="InterPro"/>
</dbReference>
<feature type="compositionally biased region" description="Polar residues" evidence="17">
    <location>
        <begin position="82"/>
        <end position="94"/>
    </location>
</feature>
<dbReference type="InterPro" id="IPR019474">
    <property type="entry name" value="Ub_conjug_fac_E4_core"/>
</dbReference>
<evidence type="ECO:0000256" key="7">
    <source>
        <dbReference type="ARBA" id="ARBA00022490"/>
    </source>
</evidence>
<evidence type="ECO:0000313" key="20">
    <source>
        <dbReference type="Proteomes" id="UP000007879"/>
    </source>
</evidence>
<keyword evidence="8" id="KW-0597">Phosphoprotein</keyword>
<dbReference type="InParanoid" id="A0A1X7V909"/>
<dbReference type="FunFam" id="3.30.40.10:FF:000060">
    <property type="entry name" value="ubiquitin conjugation factor E4 B"/>
    <property type="match status" value="1"/>
</dbReference>
<accession>A0A1X7V909</accession>
<dbReference type="GO" id="GO:0000209">
    <property type="term" value="P:protein polyubiquitination"/>
    <property type="evidence" value="ECO:0007669"/>
    <property type="project" value="TreeGrafter"/>
</dbReference>
<dbReference type="SMART" id="SM00504">
    <property type="entry name" value="Ubox"/>
    <property type="match status" value="1"/>
</dbReference>
<evidence type="ECO:0000256" key="16">
    <source>
        <dbReference type="ARBA" id="ARBA00083610"/>
    </source>
</evidence>
<dbReference type="PANTHER" id="PTHR13931">
    <property type="entry name" value="UBIQUITINATION FACTOR E4"/>
    <property type="match status" value="1"/>
</dbReference>
<reference evidence="20" key="1">
    <citation type="journal article" date="2010" name="Nature">
        <title>The Amphimedon queenslandica genome and the evolution of animal complexity.</title>
        <authorList>
            <person name="Srivastava M."/>
            <person name="Simakov O."/>
            <person name="Chapman J."/>
            <person name="Fahey B."/>
            <person name="Gauthier M.E."/>
            <person name="Mitros T."/>
            <person name="Richards G.S."/>
            <person name="Conaco C."/>
            <person name="Dacre M."/>
            <person name="Hellsten U."/>
            <person name="Larroux C."/>
            <person name="Putnam N.H."/>
            <person name="Stanke M."/>
            <person name="Adamska M."/>
            <person name="Darling A."/>
            <person name="Degnan S.M."/>
            <person name="Oakley T.H."/>
            <person name="Plachetzki D.C."/>
            <person name="Zhai Y."/>
            <person name="Adamski M."/>
            <person name="Calcino A."/>
            <person name="Cummins S.F."/>
            <person name="Goodstein D.M."/>
            <person name="Harris C."/>
            <person name="Jackson D.J."/>
            <person name="Leys S.P."/>
            <person name="Shu S."/>
            <person name="Woodcroft B.J."/>
            <person name="Vervoort M."/>
            <person name="Kosik K.S."/>
            <person name="Manning G."/>
            <person name="Degnan B.M."/>
            <person name="Rokhsar D.S."/>
        </authorList>
    </citation>
    <scope>NUCLEOTIDE SEQUENCE [LARGE SCALE GENOMIC DNA]</scope>
</reference>
<dbReference type="UniPathway" id="UPA00143"/>
<dbReference type="eggNOG" id="KOG2042">
    <property type="taxonomic scope" value="Eukaryota"/>
</dbReference>
<dbReference type="GO" id="GO:0005737">
    <property type="term" value="C:cytoplasm"/>
    <property type="evidence" value="ECO:0007669"/>
    <property type="project" value="UniProtKB-SubCell"/>
</dbReference>
<comment type="similarity">
    <text evidence="5">Belongs to the ubiquitin conjugation factor E4 family.</text>
</comment>
<keyword evidence="7" id="KW-0963">Cytoplasm</keyword>
<feature type="compositionally biased region" description="Polar residues" evidence="17">
    <location>
        <begin position="25"/>
        <end position="75"/>
    </location>
</feature>
<dbReference type="GO" id="GO:0034450">
    <property type="term" value="F:ubiquitin-ubiquitin ligase activity"/>
    <property type="evidence" value="ECO:0007669"/>
    <property type="project" value="InterPro"/>
</dbReference>
<evidence type="ECO:0000256" key="4">
    <source>
        <dbReference type="ARBA" id="ARBA00004906"/>
    </source>
</evidence>
<comment type="catalytic activity">
    <reaction evidence="1">
        <text>S-ubiquitinyl-[E2 ubiquitin-conjugating enzyme]-L-cysteine + [acceptor protein]-L-lysine = [E2 ubiquitin-conjugating enzyme]-L-cysteine + N(6)-ubiquitinyl-[acceptor protein]-L-lysine.</text>
        <dbReference type="EC" id="2.3.2.27"/>
    </reaction>
</comment>
<evidence type="ECO:0000256" key="2">
    <source>
        <dbReference type="ARBA" id="ARBA00004123"/>
    </source>
</evidence>
<evidence type="ECO:0000256" key="8">
    <source>
        <dbReference type="ARBA" id="ARBA00022553"/>
    </source>
</evidence>
<keyword evidence="11" id="KW-0007">Acetylation</keyword>
<keyword evidence="9" id="KW-0808">Transferase</keyword>
<dbReference type="InterPro" id="IPR045132">
    <property type="entry name" value="UBE4"/>
</dbReference>
<keyword evidence="20" id="KW-1185">Reference proteome</keyword>
<comment type="function">
    <text evidence="13">Ubiquitin-protein ligase that probably functions as an E3 ligase in conjunction with specific E1 and E2 ligases. May also function as an E4 ligase mediating the assembly of polyubiquitin chains on substrates ubiquitinated by another E3 ubiquitin ligase. May regulate myosin assembly in striated muscles together with STUB1 and VCP/p97 by targeting myosin chaperone UNC45B for proteasomal degradation.</text>
</comment>
<name>A0A1X7V909_AMPQE</name>
<keyword evidence="10" id="KW-0833">Ubl conjugation pathway</keyword>
<gene>
    <name evidence="19" type="primary">100639146</name>
</gene>
<dbReference type="Pfam" id="PF04564">
    <property type="entry name" value="U-box"/>
    <property type="match status" value="1"/>
</dbReference>
<dbReference type="InterPro" id="IPR003613">
    <property type="entry name" value="Ubox_domain"/>
</dbReference>
<dbReference type="GO" id="GO:0005634">
    <property type="term" value="C:nucleus"/>
    <property type="evidence" value="ECO:0007669"/>
    <property type="project" value="UniProtKB-SubCell"/>
</dbReference>
<evidence type="ECO:0000259" key="18">
    <source>
        <dbReference type="PROSITE" id="PS51698"/>
    </source>
</evidence>
<dbReference type="PROSITE" id="PS51698">
    <property type="entry name" value="U_BOX"/>
    <property type="match status" value="1"/>
</dbReference>
<dbReference type="OrthoDB" id="20295at2759"/>
<evidence type="ECO:0000256" key="10">
    <source>
        <dbReference type="ARBA" id="ARBA00022786"/>
    </source>
</evidence>
<feature type="domain" description="U-box" evidence="18">
    <location>
        <begin position="964"/>
        <end position="1037"/>
    </location>
</feature>
<comment type="pathway">
    <text evidence="4">Protein modification; protein ubiquitination.</text>
</comment>
<evidence type="ECO:0000256" key="3">
    <source>
        <dbReference type="ARBA" id="ARBA00004496"/>
    </source>
</evidence>
<dbReference type="AlphaFoldDB" id="A0A1X7V909"/>
<dbReference type="GO" id="GO:0036503">
    <property type="term" value="P:ERAD pathway"/>
    <property type="evidence" value="ECO:0007669"/>
    <property type="project" value="InterPro"/>
</dbReference>
<organism evidence="19">
    <name type="scientific">Amphimedon queenslandica</name>
    <name type="common">Sponge</name>
    <dbReference type="NCBI Taxonomy" id="400682"/>
    <lineage>
        <taxon>Eukaryota</taxon>
        <taxon>Metazoa</taxon>
        <taxon>Porifera</taxon>
        <taxon>Demospongiae</taxon>
        <taxon>Heteroscleromorpha</taxon>
        <taxon>Haplosclerida</taxon>
        <taxon>Niphatidae</taxon>
        <taxon>Amphimedon</taxon>
    </lineage>
</organism>
<dbReference type="InterPro" id="IPR013083">
    <property type="entry name" value="Znf_RING/FYVE/PHD"/>
</dbReference>
<sequence length="1037" mass="118240">MSSEQSEELSRDEMRRRRLERLQRPNQLSVSGTQPSARTPSPSPSKGSQVTVTSPTSPLKDSLSSDILATPSSSVEPMELSSYDTPPTSLQSAPPHSLLSRVFRVYYTPVSVDEREIVELNSLRGNIENNGDTAFVDYSDLVSQLLMERLFLFHQATPTHDHASSKRKEMVSYLIESYNRLILEDRHIKDKTSLRGEVIFICKGMITSFLSSVLCGNFDTDSKDTNNSALMPHLLCHPSSCMPLDLLSELVLFCHNEEPSGETLKKVFSPVLSCLHETVKRYTPLTEGCLVPVSVLASLCEIKIANGSLRPICQLVVNNERWLPLGESSKSGRKFQNETFLGPFLSLSGFVEDSVEVKNHYLSESLSSAHEAHSLGMAIVQTLNASREEMFKVIHSLLRCTETRDSTLNYLSQLLIANSKKSQLLSDRRLVSTDGFMLNLLHIMQQLNNKVKTSTVDAQYVLRSDCRVPFTQETRLGCSEKQLEEWKRVKEISSKPVKFPTECFFMTAECHHLSVSPVIRRYKQGMRDIRQLSQMIEESRLLQRPVPDKAKERYQVMARWKSNWDSLVADREFLHQCSHYYSTCTQWMISLLSSDNDPSLPLPKTPPQTFAGLPEFFLEDMTDFYIFCSQFSPAVLDESSFIPVTVLTVLLLATPKYINNPYLTAKLAELIFLNTPGVQDYNHTLFDLFLSHPLSTSSLASSLMRLYIDCENMGGSNEFYDKFSVRYHLSVILRLLWENPEHRRTFLSESSNSRDGAPFVRFVNMLINDTTFLLDESLDTLKSIHETQEAMKDERGWASQPQSMQDSRLHQLAQDERQCRSYLTLATETLTTFHYLSKEIQQPFLRPEMVVRVSSMLNFNLQQLCGPKCSGLKVEEPEKYNFSPKTLLDLLTDIYLHLSDGDGLARAIVMDDRSYRKELFDQCIRILYNRGIKSKEAIERFQAFVQKVEAEAVVCMRQEIVISDVPDEFKDPIMDTLMNDPVQLPSGVIVDRPVIVRHLLNSSQDPFNRQRLTIDMLQPATELLGRINKWKADRGLI</sequence>
<dbReference type="EC" id="2.3.2.27" evidence="6"/>
<dbReference type="KEGG" id="aqu:100639146"/>
<reference evidence="19" key="2">
    <citation type="submission" date="2017-05" db="UniProtKB">
        <authorList>
            <consortium name="EnsemblMetazoa"/>
        </authorList>
    </citation>
    <scope>IDENTIFICATION</scope>
</reference>
<dbReference type="Gene3D" id="3.30.40.10">
    <property type="entry name" value="Zinc/RING finger domain, C3HC4 (zinc finger)"/>
    <property type="match status" value="1"/>
</dbReference>
<feature type="region of interest" description="Disordered" evidence="17">
    <location>
        <begin position="1"/>
        <end position="94"/>
    </location>
</feature>
<dbReference type="EnsemblMetazoa" id="Aqu2.1.36259_001">
    <property type="protein sequence ID" value="Aqu2.1.36259_001"/>
    <property type="gene ID" value="Aqu2.1.36259"/>
</dbReference>
<dbReference type="Proteomes" id="UP000007879">
    <property type="component" value="Unassembled WGS sequence"/>
</dbReference>
<evidence type="ECO:0000256" key="11">
    <source>
        <dbReference type="ARBA" id="ARBA00022990"/>
    </source>
</evidence>
<dbReference type="CDD" id="cd16658">
    <property type="entry name" value="RING-Ubox_UBE4B"/>
    <property type="match status" value="1"/>
</dbReference>
<dbReference type="SUPFAM" id="SSF57850">
    <property type="entry name" value="RING/U-box"/>
    <property type="match status" value="1"/>
</dbReference>
<evidence type="ECO:0000313" key="19">
    <source>
        <dbReference type="EnsemblMetazoa" id="Aqu2.1.36259_001"/>
    </source>
</evidence>
<dbReference type="PANTHER" id="PTHR13931:SF2">
    <property type="entry name" value="UBIQUITIN CONJUGATION FACTOR E4 B"/>
    <property type="match status" value="1"/>
</dbReference>
<dbReference type="EnsemblMetazoa" id="XM_019994646.1">
    <property type="protein sequence ID" value="XP_019850205.1"/>
    <property type="gene ID" value="LOC100639146"/>
</dbReference>